<dbReference type="Pfam" id="PF13875">
    <property type="entry name" value="DUF4202"/>
    <property type="match status" value="1"/>
</dbReference>
<comment type="caution">
    <text evidence="2">The sequence shown here is derived from an EMBL/GenBank/DDBJ whole genome shotgun (WGS) entry which is preliminary data.</text>
</comment>
<evidence type="ECO:0000256" key="1">
    <source>
        <dbReference type="SAM" id="MobiDB-lite"/>
    </source>
</evidence>
<feature type="region of interest" description="Disordered" evidence="1">
    <location>
        <begin position="238"/>
        <end position="258"/>
    </location>
</feature>
<dbReference type="Proteomes" id="UP001176517">
    <property type="component" value="Unassembled WGS sequence"/>
</dbReference>
<protein>
    <recommendedName>
        <fullName evidence="4">Glutamyl-tRNA synthetase</fullName>
    </recommendedName>
</protein>
<evidence type="ECO:0008006" key="4">
    <source>
        <dbReference type="Google" id="ProtNLM"/>
    </source>
</evidence>
<evidence type="ECO:0000313" key="3">
    <source>
        <dbReference type="Proteomes" id="UP001176517"/>
    </source>
</evidence>
<dbReference type="PANTHER" id="PTHR41729:SF1">
    <property type="entry name" value="GLUTAMYL-TRNA SYNTHETASE"/>
    <property type="match status" value="1"/>
</dbReference>
<reference evidence="2" key="1">
    <citation type="journal article" date="2023" name="PhytoFront">
        <title>Draft Genome Resources of Seven Strains of Tilletia horrida, Causal Agent of Kernel Smut of Rice.</title>
        <authorList>
            <person name="Khanal S."/>
            <person name="Antony Babu S."/>
            <person name="Zhou X.G."/>
        </authorList>
    </citation>
    <scope>NUCLEOTIDE SEQUENCE</scope>
    <source>
        <strain evidence="2">TX6</strain>
    </source>
</reference>
<dbReference type="AlphaFoldDB" id="A0AAN6GJ73"/>
<evidence type="ECO:0000313" key="2">
    <source>
        <dbReference type="EMBL" id="KAK0542873.1"/>
    </source>
</evidence>
<gene>
    <name evidence="2" type="ORF">OC846_006607</name>
</gene>
<sequence>MRSPYDVARQLIDACHRKDPLYIAKNKDTGASPFALRPTAASMPESGAALDELAYADCVESWAVRLLPAYADSLPEIAKDNEELVRIAARCQHLARFESPRSSYPEGKAGYLKWRRELYTLQADRAAEYMKQADLPDDEIEAAKTWISKTDLKPGKAAGSNQGTQLLEDAAVLVFLEQELALFAQRHSEDYTREKFVDILKKTWRKLSTHAKEAAKKLDFPEALAPILADAIAEAEKSASASTSETASAPTATSEQPV</sequence>
<dbReference type="EMBL" id="JAPDMZ010000435">
    <property type="protein sequence ID" value="KAK0542873.1"/>
    <property type="molecule type" value="Genomic_DNA"/>
</dbReference>
<dbReference type="PANTHER" id="PTHR41729">
    <property type="entry name" value="GLUTAMYL-TRNA SYNTHETASE"/>
    <property type="match status" value="1"/>
</dbReference>
<accession>A0AAN6GJ73</accession>
<keyword evidence="3" id="KW-1185">Reference proteome</keyword>
<dbReference type="InterPro" id="IPR025255">
    <property type="entry name" value="DUF4202"/>
</dbReference>
<name>A0AAN6GJ73_9BASI</name>
<proteinExistence type="predicted"/>
<organism evidence="2 3">
    <name type="scientific">Tilletia horrida</name>
    <dbReference type="NCBI Taxonomy" id="155126"/>
    <lineage>
        <taxon>Eukaryota</taxon>
        <taxon>Fungi</taxon>
        <taxon>Dikarya</taxon>
        <taxon>Basidiomycota</taxon>
        <taxon>Ustilaginomycotina</taxon>
        <taxon>Exobasidiomycetes</taxon>
        <taxon>Tilletiales</taxon>
        <taxon>Tilletiaceae</taxon>
        <taxon>Tilletia</taxon>
    </lineage>
</organism>